<comment type="caution">
    <text evidence="2">The sequence shown here is derived from an EMBL/GenBank/DDBJ whole genome shotgun (WGS) entry which is preliminary data.</text>
</comment>
<dbReference type="Proteomes" id="UP000321750">
    <property type="component" value="Unassembled WGS sequence"/>
</dbReference>
<feature type="region of interest" description="Disordered" evidence="1">
    <location>
        <begin position="54"/>
        <end position="73"/>
    </location>
</feature>
<proteinExistence type="predicted"/>
<evidence type="ECO:0000313" key="2">
    <source>
        <dbReference type="EMBL" id="GEP12750.1"/>
    </source>
</evidence>
<gene>
    <name evidence="2" type="ORF">MGN01_45950</name>
</gene>
<keyword evidence="3" id="KW-1185">Reference proteome</keyword>
<accession>A0A512JS22</accession>
<sequence length="73" mass="7864">MVRVWVGVEESDDPAYDTALYMAGYASPAEAEAAVRRLRPKRGERIEVLEGPIVTGIGPQPEPGQVQRLSGAV</sequence>
<evidence type="ECO:0000256" key="1">
    <source>
        <dbReference type="SAM" id="MobiDB-lite"/>
    </source>
</evidence>
<dbReference type="AlphaFoldDB" id="A0A512JS22"/>
<reference evidence="2 3" key="1">
    <citation type="submission" date="2019-07" db="EMBL/GenBank/DDBJ databases">
        <title>Whole genome shotgun sequence of Methylobacterium gnaphalii NBRC 107716.</title>
        <authorList>
            <person name="Hosoyama A."/>
            <person name="Uohara A."/>
            <person name="Ohji S."/>
            <person name="Ichikawa N."/>
        </authorList>
    </citation>
    <scope>NUCLEOTIDE SEQUENCE [LARGE SCALE GENOMIC DNA]</scope>
    <source>
        <strain evidence="2 3">NBRC 107716</strain>
    </source>
</reference>
<protein>
    <submittedName>
        <fullName evidence="2">Uncharacterized protein</fullName>
    </submittedName>
</protein>
<name>A0A512JS22_9HYPH</name>
<organism evidence="2 3">
    <name type="scientific">Methylobacterium gnaphalii</name>
    <dbReference type="NCBI Taxonomy" id="1010610"/>
    <lineage>
        <taxon>Bacteria</taxon>
        <taxon>Pseudomonadati</taxon>
        <taxon>Pseudomonadota</taxon>
        <taxon>Alphaproteobacteria</taxon>
        <taxon>Hyphomicrobiales</taxon>
        <taxon>Methylobacteriaceae</taxon>
        <taxon>Methylobacterium</taxon>
    </lineage>
</organism>
<dbReference type="EMBL" id="BJZV01000065">
    <property type="protein sequence ID" value="GEP12750.1"/>
    <property type="molecule type" value="Genomic_DNA"/>
</dbReference>
<evidence type="ECO:0000313" key="3">
    <source>
        <dbReference type="Proteomes" id="UP000321750"/>
    </source>
</evidence>